<name>A0ACD3T0V8_PHODM</name>
<comment type="caution">
    <text evidence="1">The sequence shown here is derived from an EMBL/GenBank/DDBJ whole genome shotgun (WGS) entry which is preliminary data.</text>
</comment>
<organism evidence="1 2">
    <name type="scientific">Photobacterium damselae</name>
    <dbReference type="NCBI Taxonomy" id="38293"/>
    <lineage>
        <taxon>Bacteria</taxon>
        <taxon>Pseudomonadati</taxon>
        <taxon>Pseudomonadota</taxon>
        <taxon>Gammaproteobacteria</taxon>
        <taxon>Vibrionales</taxon>
        <taxon>Vibrionaceae</taxon>
        <taxon>Photobacterium</taxon>
    </lineage>
</organism>
<keyword evidence="2" id="KW-1185">Reference proteome</keyword>
<reference evidence="1" key="1">
    <citation type="submission" date="2018-03" db="EMBL/GenBank/DDBJ databases">
        <title>Genomic characterization of a polymicrobial infection associated with a disease outbreak in Pacific white shrimp (Litopenaeus vannamei).</title>
        <authorList>
            <person name="Turner J.W."/>
            <person name="Bachand P.T."/>
            <person name="Tallman J."/>
            <person name="Elledge N.C."/>
            <person name="Pinnell L.J."/>
            <person name="Laughlin R.C."/>
            <person name="Zimba P.V."/>
        </authorList>
    </citation>
    <scope>NUCLEOTIDE SEQUENCE</scope>
    <source>
        <strain evidence="1">Hep-2b-22</strain>
    </source>
</reference>
<accession>A0ACD3T0V8</accession>
<protein>
    <submittedName>
        <fullName evidence="1">Uncharacterized protein</fullName>
    </submittedName>
</protein>
<evidence type="ECO:0000313" key="1">
    <source>
        <dbReference type="EMBL" id="TMX77128.1"/>
    </source>
</evidence>
<proteinExistence type="predicted"/>
<dbReference type="EMBL" id="PZOJ01000013">
    <property type="protein sequence ID" value="TMX77128.1"/>
    <property type="molecule type" value="Genomic_DNA"/>
</dbReference>
<sequence length="186" mass="21296">MEFQTLIISPRGFMERIHLIGYIIFSFFKSPIMFVGHIDRFPAQSYLAPKLLAAMKTAFSRIQDLPADFSSSVEIDGKDFFFNIQQETCTPAEHKLAEIHHNYVDVHLVLDGQEQIGVSSQPLEITDDSKKEFDLYFGPLQDEDFITLKQGDFAIFFPHEIHKPLSTYGEPTRVKKAIIKIAIDIL</sequence>
<dbReference type="Proteomes" id="UP000718715">
    <property type="component" value="Unassembled WGS sequence"/>
</dbReference>
<evidence type="ECO:0000313" key="2">
    <source>
        <dbReference type="Proteomes" id="UP000718715"/>
    </source>
</evidence>
<gene>
    <name evidence="1" type="ORF">DA092_05515</name>
</gene>